<proteinExistence type="predicted"/>
<comment type="caution">
    <text evidence="1">The sequence shown here is derived from an EMBL/GenBank/DDBJ whole genome shotgun (WGS) entry which is preliminary data.</text>
</comment>
<gene>
    <name evidence="1" type="ORF">HINF_LOCUS15876</name>
    <name evidence="2" type="ORF">HINF_LOCUS3689</name>
</gene>
<dbReference type="EMBL" id="CAXDID020000006">
    <property type="protein sequence ID" value="CAL5976152.1"/>
    <property type="molecule type" value="Genomic_DNA"/>
</dbReference>
<evidence type="ECO:0000313" key="3">
    <source>
        <dbReference type="Proteomes" id="UP001642409"/>
    </source>
</evidence>
<accession>A0AA86NYP7</accession>
<dbReference type="Proteomes" id="UP001642409">
    <property type="component" value="Unassembled WGS sequence"/>
</dbReference>
<dbReference type="EMBL" id="CATOUU010000386">
    <property type="protein sequence ID" value="CAI9928231.1"/>
    <property type="molecule type" value="Genomic_DNA"/>
</dbReference>
<reference evidence="1" key="1">
    <citation type="submission" date="2023-06" db="EMBL/GenBank/DDBJ databases">
        <authorList>
            <person name="Kurt Z."/>
        </authorList>
    </citation>
    <scope>NUCLEOTIDE SEQUENCE</scope>
</reference>
<protein>
    <submittedName>
        <fullName evidence="2">Hypothetical_protein</fullName>
    </submittedName>
</protein>
<sequence>MTKRNILPKALQTEVDDRILELISQYVKFKDYDNTLTKKQELSQYFAFHRAEISKQKLIKWYQIDQMLEMKGYSTKSYAYKRFVDAILPTHLPPYPDHIQADIKNFIDQRLQLETNLSNKTNSELQIYRKELEKEVKTQFKLKGTDPYQFKKQVDKNRYYIQMLIMQRSITVLDYF</sequence>
<evidence type="ECO:0000313" key="2">
    <source>
        <dbReference type="EMBL" id="CAL5976152.1"/>
    </source>
</evidence>
<dbReference type="AlphaFoldDB" id="A0AA86NYP7"/>
<reference evidence="2 3" key="2">
    <citation type="submission" date="2024-07" db="EMBL/GenBank/DDBJ databases">
        <authorList>
            <person name="Akdeniz Z."/>
        </authorList>
    </citation>
    <scope>NUCLEOTIDE SEQUENCE [LARGE SCALE GENOMIC DNA]</scope>
</reference>
<keyword evidence="3" id="KW-1185">Reference proteome</keyword>
<name>A0AA86NYP7_9EUKA</name>
<evidence type="ECO:0000313" key="1">
    <source>
        <dbReference type="EMBL" id="CAI9928231.1"/>
    </source>
</evidence>
<organism evidence="1">
    <name type="scientific">Hexamita inflata</name>
    <dbReference type="NCBI Taxonomy" id="28002"/>
    <lineage>
        <taxon>Eukaryota</taxon>
        <taxon>Metamonada</taxon>
        <taxon>Diplomonadida</taxon>
        <taxon>Hexamitidae</taxon>
        <taxon>Hexamitinae</taxon>
        <taxon>Hexamita</taxon>
    </lineage>
</organism>